<evidence type="ECO:0000313" key="2">
    <source>
        <dbReference type="Proteomes" id="UP000005953"/>
    </source>
</evidence>
<reference evidence="1 2" key="1">
    <citation type="submission" date="2006-02" db="EMBL/GenBank/DDBJ databases">
        <authorList>
            <person name="Pinhassi J."/>
            <person name="Pedros-Alio C."/>
            <person name="Ferriera S."/>
            <person name="Johnson J."/>
            <person name="Kravitz S."/>
            <person name="Halpern A."/>
            <person name="Remington K."/>
            <person name="Beeson K."/>
            <person name="Tran B."/>
            <person name="Rogers Y.-H."/>
            <person name="Friedman R."/>
            <person name="Venter J.C."/>
        </authorList>
    </citation>
    <scope>NUCLEOTIDE SEQUENCE [LARGE SCALE GENOMIC DNA]</scope>
    <source>
        <strain evidence="1 2">MED297</strain>
    </source>
</reference>
<comment type="caution">
    <text evidence="1">The sequence shown here is derived from an EMBL/GenBank/DDBJ whole genome shotgun (WGS) entry which is preliminary data.</text>
</comment>
<evidence type="ECO:0000313" key="1">
    <source>
        <dbReference type="EMBL" id="EAR09228.1"/>
    </source>
</evidence>
<name>A4BFB5_9GAMM</name>
<dbReference type="AlphaFoldDB" id="A4BFB5"/>
<proteinExistence type="predicted"/>
<dbReference type="EMBL" id="AAOE01000012">
    <property type="protein sequence ID" value="EAR09228.1"/>
    <property type="molecule type" value="Genomic_DNA"/>
</dbReference>
<organism evidence="1 2">
    <name type="scientific">Reinekea blandensis MED297</name>
    <dbReference type="NCBI Taxonomy" id="314283"/>
    <lineage>
        <taxon>Bacteria</taxon>
        <taxon>Pseudomonadati</taxon>
        <taxon>Pseudomonadota</taxon>
        <taxon>Gammaproteobacteria</taxon>
        <taxon>Oceanospirillales</taxon>
        <taxon>Saccharospirillaceae</taxon>
        <taxon>Reinekea</taxon>
    </lineage>
</organism>
<dbReference type="STRING" id="314283.MED297_07093"/>
<keyword evidence="2" id="KW-1185">Reference proteome</keyword>
<accession>A4BFB5</accession>
<gene>
    <name evidence="1" type="ORF">MED297_07093</name>
</gene>
<dbReference type="Proteomes" id="UP000005953">
    <property type="component" value="Unassembled WGS sequence"/>
</dbReference>
<dbReference type="HOGENOM" id="CLU_3398102_0_0_6"/>
<sequence length="31" mass="3737">MVRFFERDETAQTALGRMKHWHTYSVVAIKQ</sequence>
<protein>
    <submittedName>
        <fullName evidence="1">Uncharacterized protein</fullName>
    </submittedName>
</protein>